<keyword evidence="2" id="KW-0808">Transferase</keyword>
<keyword evidence="3" id="KW-1185">Reference proteome</keyword>
<dbReference type="RefSeq" id="WP_136845506.1">
    <property type="nucleotide sequence ID" value="NZ_CANSOV010000003.1"/>
</dbReference>
<dbReference type="InterPro" id="IPR029044">
    <property type="entry name" value="Nucleotide-diphossugar_trans"/>
</dbReference>
<dbReference type="SUPFAM" id="SSF53448">
    <property type="entry name" value="Nucleotide-diphospho-sugar transferases"/>
    <property type="match status" value="1"/>
</dbReference>
<feature type="domain" description="Glycosyltransferase 2-like" evidence="1">
    <location>
        <begin position="11"/>
        <end position="153"/>
    </location>
</feature>
<dbReference type="InterPro" id="IPR007554">
    <property type="entry name" value="Glycerophosphate_synth"/>
</dbReference>
<dbReference type="Proteomes" id="UP000309454">
    <property type="component" value="Unassembled WGS sequence"/>
</dbReference>
<gene>
    <name evidence="2" type="ORF">E5982_03805</name>
</gene>
<dbReference type="Gene3D" id="3.40.50.12580">
    <property type="match status" value="1"/>
</dbReference>
<protein>
    <submittedName>
        <fullName evidence="2">Glycosyltransferase</fullName>
    </submittedName>
</protein>
<dbReference type="GO" id="GO:0016020">
    <property type="term" value="C:membrane"/>
    <property type="evidence" value="ECO:0007669"/>
    <property type="project" value="InterPro"/>
</dbReference>
<evidence type="ECO:0000313" key="3">
    <source>
        <dbReference type="Proteomes" id="UP000309454"/>
    </source>
</evidence>
<comment type="caution">
    <text evidence="2">The sequence shown here is derived from an EMBL/GenBank/DDBJ whole genome shotgun (WGS) entry which is preliminary data.</text>
</comment>
<dbReference type="AlphaFoldDB" id="A0A4T9TIT3"/>
<dbReference type="Pfam" id="PF00535">
    <property type="entry name" value="Glycos_transf_2"/>
    <property type="match status" value="1"/>
</dbReference>
<dbReference type="EMBL" id="SSTM01000002">
    <property type="protein sequence ID" value="TJW11342.1"/>
    <property type="molecule type" value="Genomic_DNA"/>
</dbReference>
<dbReference type="Pfam" id="PF04464">
    <property type="entry name" value="Glyphos_transf"/>
    <property type="match status" value="1"/>
</dbReference>
<name>A0A4T9TIT3_9ACTN</name>
<reference evidence="2 3" key="1">
    <citation type="submission" date="2019-04" db="EMBL/GenBank/DDBJ databases">
        <title>Microbes associate with the intestines of laboratory mice.</title>
        <authorList>
            <person name="Navarre W."/>
            <person name="Wong E."/>
            <person name="Huang K.C."/>
            <person name="Tropini C."/>
            <person name="Ng K."/>
            <person name="Yu B."/>
        </authorList>
    </citation>
    <scope>NUCLEOTIDE SEQUENCE [LARGE SCALE GENOMIC DNA]</scope>
    <source>
        <strain evidence="2 3">NM48_B13</strain>
    </source>
</reference>
<evidence type="ECO:0000313" key="2">
    <source>
        <dbReference type="EMBL" id="TJW11342.1"/>
    </source>
</evidence>
<dbReference type="InterPro" id="IPR043148">
    <property type="entry name" value="TagF_C"/>
</dbReference>
<dbReference type="Gene3D" id="3.90.550.10">
    <property type="entry name" value="Spore Coat Polysaccharide Biosynthesis Protein SpsA, Chain A"/>
    <property type="match status" value="1"/>
</dbReference>
<organism evidence="2 3">
    <name type="scientific">Parvibacter caecicola</name>
    <dbReference type="NCBI Taxonomy" id="747645"/>
    <lineage>
        <taxon>Bacteria</taxon>
        <taxon>Bacillati</taxon>
        <taxon>Actinomycetota</taxon>
        <taxon>Coriobacteriia</taxon>
        <taxon>Coriobacteriales</taxon>
        <taxon>Coriobacteriaceae</taxon>
        <taxon>Parvibacter</taxon>
    </lineage>
</organism>
<dbReference type="CDD" id="cd00761">
    <property type="entry name" value="Glyco_tranf_GTA_type"/>
    <property type="match status" value="1"/>
</dbReference>
<accession>A0A4T9TIT3</accession>
<proteinExistence type="predicted"/>
<evidence type="ECO:0000259" key="1">
    <source>
        <dbReference type="Pfam" id="PF00535"/>
    </source>
</evidence>
<dbReference type="OrthoDB" id="9810303at2"/>
<sequence>MAEGKIGYKVSLVIPVFNEEECLKDTFDLLDALVRENGDTEAVMVDDGSDDGTLEALRVFARSRTWVKVLSQTNSGISVSRNAGIEAASGRYIFFLDVADVITPGTLAGVTNFFDQHYDEVDLVTYPMVEFKGDKERPPHYRYGVMNHSGIYDLRDEKAALICQTSMNICVKKSSLPSDMSFSSAGEGVNLHEDTKFIFDVLSAKGKIGFCEKGLYRWNRDKRSAAPNKNKPYFTFEDTIGFFEAVIAEQCGKQSPYVQGLILDSFGRQMFGHVLLPIHLKGQDYIEAMSRLSGVLGYVDDELIASFPGIADDHRLFFLRLKHRGSFIPAVENGKLFLKRGDEIVFEEASIPLVVLRVRIASGQALIVGMLKSPFFWEYDGPVSLSVEFTAKGSAVPSWAKQVTLVESARGYEQERSPINRYWSFRYEHDANQSGTIRFRLNVGDVPIPIELESFGPAEEVEELGNTFVGSDLSLAYKDGSDEMQVERTGRAKRVLRALGPDPLFPKLGVVASRKMAQLYGVFAKKSEIWLYSDSVGKKDNAWLQFQHDSQIDDGIKRYYVANHVSVDEYGPYGEVVRFRSRRHKILFCNADKLLCSDSGFDSYSPMLRAGFKSFKDMFHAELIYLQHGVLWAHLPWLYSYDYMLFDKVVVSSRFELENFVNNYGFKSSDLIPSGMARFDHVDLDKAPQRKILLCPSWRSYLIGSATKEGRKPCEREFLASAFYSELNSFLKNPKLQALLEEYDYAVDFKLHPIFEPYRHLFSLSGERVKIAPPAIDEADYSLVVTDYSSYSFDFVYLKRGVIYFIPDADLFFGGVNHYGELDIPFEEAFGPLALTSDDLLEQIHSFLENGQKADQVYRSRTESFFLHYDHQNRQRLYDCLKGERL</sequence>
<dbReference type="InterPro" id="IPR001173">
    <property type="entry name" value="Glyco_trans_2-like"/>
</dbReference>
<dbReference type="PANTHER" id="PTHR22916">
    <property type="entry name" value="GLYCOSYLTRANSFERASE"/>
    <property type="match status" value="1"/>
</dbReference>
<dbReference type="GO" id="GO:0047355">
    <property type="term" value="F:CDP-glycerol glycerophosphotransferase activity"/>
    <property type="evidence" value="ECO:0007669"/>
    <property type="project" value="InterPro"/>
</dbReference>